<organism evidence="1 2">
    <name type="scientific">Tachysurus vachellii</name>
    <name type="common">Darkbarbel catfish</name>
    <name type="synonym">Pelteobagrus vachellii</name>
    <dbReference type="NCBI Taxonomy" id="175792"/>
    <lineage>
        <taxon>Eukaryota</taxon>
        <taxon>Metazoa</taxon>
        <taxon>Chordata</taxon>
        <taxon>Craniata</taxon>
        <taxon>Vertebrata</taxon>
        <taxon>Euteleostomi</taxon>
        <taxon>Actinopterygii</taxon>
        <taxon>Neopterygii</taxon>
        <taxon>Teleostei</taxon>
        <taxon>Ostariophysi</taxon>
        <taxon>Siluriformes</taxon>
        <taxon>Bagridae</taxon>
        <taxon>Tachysurus</taxon>
    </lineage>
</organism>
<evidence type="ECO:0000313" key="2">
    <source>
        <dbReference type="Proteomes" id="UP001187315"/>
    </source>
</evidence>
<protein>
    <submittedName>
        <fullName evidence="1">Uncharacterized protein</fullName>
    </submittedName>
</protein>
<dbReference type="EMBL" id="JAVHJS010000002">
    <property type="protein sequence ID" value="KAK2866316.1"/>
    <property type="molecule type" value="Genomic_DNA"/>
</dbReference>
<name>A0AA88TGX5_TACVA</name>
<proteinExistence type="predicted"/>
<reference evidence="1" key="1">
    <citation type="submission" date="2023-08" db="EMBL/GenBank/DDBJ databases">
        <title>Pelteobagrus vachellii genome.</title>
        <authorList>
            <person name="Liu H."/>
        </authorList>
    </citation>
    <scope>NUCLEOTIDE SEQUENCE</scope>
    <source>
        <strain evidence="1">PRFRI_2022a</strain>
        <tissue evidence="1">Muscle</tissue>
    </source>
</reference>
<gene>
    <name evidence="1" type="ORF">Q7C36_002372</name>
</gene>
<dbReference type="Proteomes" id="UP001187315">
    <property type="component" value="Unassembled WGS sequence"/>
</dbReference>
<sequence length="130" mass="14695">MLIVKCRDESTDDGKFQELKSTADQQSTLCQSRPTVYNLQVTYSSLLACTLLKALQPSLRTREQEVNLAGLQKNTVTGYALLCFMEASSTWPAPPDDFTMPLGGMFLQNRSWLQKANEITFYYEALKLKV</sequence>
<keyword evidence="2" id="KW-1185">Reference proteome</keyword>
<accession>A0AA88TGX5</accession>
<dbReference type="AlphaFoldDB" id="A0AA88TGX5"/>
<evidence type="ECO:0000313" key="1">
    <source>
        <dbReference type="EMBL" id="KAK2866316.1"/>
    </source>
</evidence>
<comment type="caution">
    <text evidence="1">The sequence shown here is derived from an EMBL/GenBank/DDBJ whole genome shotgun (WGS) entry which is preliminary data.</text>
</comment>